<dbReference type="STRING" id="121224.E0VW61"/>
<dbReference type="PROSITE" id="PS00221">
    <property type="entry name" value="MIP"/>
    <property type="match status" value="1"/>
</dbReference>
<comment type="subcellular location">
    <subcellularLocation>
        <location evidence="1">Membrane</location>
        <topology evidence="1">Multi-pass membrane protein</topology>
    </subcellularLocation>
</comment>
<dbReference type="EMBL" id="DS235817">
    <property type="protein sequence ID" value="EEB17617.1"/>
    <property type="molecule type" value="Genomic_DNA"/>
</dbReference>
<dbReference type="InParanoid" id="E0VW61"/>
<gene>
    <name evidence="10" type="primary">8239147</name>
    <name evidence="9" type="ORF">Phum_PHUM474700</name>
</gene>
<dbReference type="CDD" id="cd00333">
    <property type="entry name" value="MIP"/>
    <property type="match status" value="1"/>
</dbReference>
<dbReference type="PRINTS" id="PR00783">
    <property type="entry name" value="MINTRINSICP"/>
</dbReference>
<evidence type="ECO:0000313" key="11">
    <source>
        <dbReference type="Proteomes" id="UP000009046"/>
    </source>
</evidence>
<dbReference type="GeneID" id="8239147"/>
<evidence type="ECO:0000256" key="4">
    <source>
        <dbReference type="ARBA" id="ARBA00022692"/>
    </source>
</evidence>
<dbReference type="OMA" id="HSCFTDF"/>
<keyword evidence="11" id="KW-1185">Reference proteome</keyword>
<keyword evidence="3 7" id="KW-0813">Transport</keyword>
<dbReference type="InterPro" id="IPR000425">
    <property type="entry name" value="MIP"/>
</dbReference>
<dbReference type="PANTHER" id="PTHR19139">
    <property type="entry name" value="AQUAPORIN TRANSPORTER"/>
    <property type="match status" value="1"/>
</dbReference>
<dbReference type="VEuPathDB" id="VectorBase:PHUM474700"/>
<dbReference type="InterPro" id="IPR022357">
    <property type="entry name" value="MIP_CS"/>
</dbReference>
<dbReference type="CTD" id="8239147"/>
<dbReference type="eggNOG" id="KOG0223">
    <property type="taxonomic scope" value="Eukaryota"/>
</dbReference>
<reference evidence="9" key="1">
    <citation type="submission" date="2007-04" db="EMBL/GenBank/DDBJ databases">
        <title>Annotation of Pediculus humanus corporis strain USDA.</title>
        <authorList>
            <person name="Kirkness E."/>
            <person name="Hannick L."/>
            <person name="Hass B."/>
            <person name="Bruggner R."/>
            <person name="Lawson D."/>
            <person name="Bidwell S."/>
            <person name="Joardar V."/>
            <person name="Caler E."/>
            <person name="Walenz B."/>
            <person name="Inman J."/>
            <person name="Schobel S."/>
            <person name="Galinsky K."/>
            <person name="Amedeo P."/>
            <person name="Strausberg R."/>
        </authorList>
    </citation>
    <scope>NUCLEOTIDE SEQUENCE</scope>
    <source>
        <strain evidence="9">USDA</strain>
    </source>
</reference>
<evidence type="ECO:0000313" key="9">
    <source>
        <dbReference type="EMBL" id="EEB17617.1"/>
    </source>
</evidence>
<evidence type="ECO:0000256" key="1">
    <source>
        <dbReference type="ARBA" id="ARBA00004141"/>
    </source>
</evidence>
<proteinExistence type="inferred from homology"/>
<sequence length="254" mass="27324">MGTGLLVFIGCSGVMPGLTSSPPSHLQICIVFGLAVAMLVQVFGHISGSHINPSVTLAALVYKEISISTAGMYILAQFIGAILGYGTLLFMAPTAAYYADKSNMNVTHGFCTTVPNPQLSAMQALFVEFAATTILVYVCCSFWDKRNAGQHDLAPFKFGITVTGLATAFGPFSGGSMNPARSFAPAVFTGVWDKQWIYWLGPLSASVLVTYFYKFIFERSSSPNNNFDQSEVPLNHLNSSKVQNLEKVSADEVS</sequence>
<evidence type="ECO:0000256" key="7">
    <source>
        <dbReference type="RuleBase" id="RU000477"/>
    </source>
</evidence>
<evidence type="ECO:0000313" key="10">
    <source>
        <dbReference type="EnsemblMetazoa" id="PHUM474700-PA"/>
    </source>
</evidence>
<protein>
    <submittedName>
        <fullName evidence="9 10">Aquaporin AQPAe.a, putative</fullName>
    </submittedName>
</protein>
<dbReference type="NCBIfam" id="TIGR00861">
    <property type="entry name" value="MIP"/>
    <property type="match status" value="1"/>
</dbReference>
<evidence type="ECO:0000256" key="3">
    <source>
        <dbReference type="ARBA" id="ARBA00022448"/>
    </source>
</evidence>
<dbReference type="KEGG" id="phu:Phum_PHUM474700"/>
<dbReference type="EnsemblMetazoa" id="PHUM474700-RA">
    <property type="protein sequence ID" value="PHUM474700-PA"/>
    <property type="gene ID" value="PHUM474700"/>
</dbReference>
<dbReference type="Pfam" id="PF00230">
    <property type="entry name" value="MIP"/>
    <property type="match status" value="1"/>
</dbReference>
<feature type="transmembrane region" description="Helical" evidence="8">
    <location>
        <begin position="155"/>
        <end position="176"/>
    </location>
</feature>
<dbReference type="HOGENOM" id="CLU_020019_3_3_1"/>
<dbReference type="InterPro" id="IPR023271">
    <property type="entry name" value="Aquaporin-like"/>
</dbReference>
<dbReference type="EMBL" id="AAZO01005756">
    <property type="status" value="NOT_ANNOTATED_CDS"/>
    <property type="molecule type" value="Genomic_DNA"/>
</dbReference>
<reference evidence="9" key="2">
    <citation type="submission" date="2007-04" db="EMBL/GenBank/DDBJ databases">
        <title>The genome of the human body louse.</title>
        <authorList>
            <consortium name="The Human Body Louse Genome Consortium"/>
            <person name="Kirkness E."/>
            <person name="Walenz B."/>
            <person name="Hass B."/>
            <person name="Bruggner R."/>
            <person name="Strausberg R."/>
        </authorList>
    </citation>
    <scope>NUCLEOTIDE SEQUENCE</scope>
    <source>
        <strain evidence="9">USDA</strain>
    </source>
</reference>
<dbReference type="FunCoup" id="E0VW61">
    <property type="interactions" value="57"/>
</dbReference>
<dbReference type="AlphaFoldDB" id="E0VW61"/>
<evidence type="ECO:0000256" key="8">
    <source>
        <dbReference type="SAM" id="Phobius"/>
    </source>
</evidence>
<keyword evidence="6 8" id="KW-0472">Membrane</keyword>
<organism>
    <name type="scientific">Pediculus humanus subsp. corporis</name>
    <name type="common">Body louse</name>
    <dbReference type="NCBI Taxonomy" id="121224"/>
    <lineage>
        <taxon>Eukaryota</taxon>
        <taxon>Metazoa</taxon>
        <taxon>Ecdysozoa</taxon>
        <taxon>Arthropoda</taxon>
        <taxon>Hexapoda</taxon>
        <taxon>Insecta</taxon>
        <taxon>Pterygota</taxon>
        <taxon>Neoptera</taxon>
        <taxon>Paraneoptera</taxon>
        <taxon>Psocodea</taxon>
        <taxon>Troctomorpha</taxon>
        <taxon>Phthiraptera</taxon>
        <taxon>Anoplura</taxon>
        <taxon>Pediculidae</taxon>
        <taxon>Pediculus</taxon>
    </lineage>
</organism>
<dbReference type="PANTHER" id="PTHR19139:SF270">
    <property type="entry name" value="ENTOMOGLYCEROPORIN 1-RELATED"/>
    <property type="match status" value="1"/>
</dbReference>
<dbReference type="GO" id="GO:0015267">
    <property type="term" value="F:channel activity"/>
    <property type="evidence" value="ECO:0007669"/>
    <property type="project" value="InterPro"/>
</dbReference>
<dbReference type="RefSeq" id="XP_002430355.1">
    <property type="nucleotide sequence ID" value="XM_002430310.1"/>
</dbReference>
<feature type="transmembrane region" description="Helical" evidence="8">
    <location>
        <begin position="119"/>
        <end position="143"/>
    </location>
</feature>
<keyword evidence="5 8" id="KW-1133">Transmembrane helix</keyword>
<evidence type="ECO:0000256" key="2">
    <source>
        <dbReference type="ARBA" id="ARBA00006175"/>
    </source>
</evidence>
<accession>E0VW61</accession>
<dbReference type="GO" id="GO:0005886">
    <property type="term" value="C:plasma membrane"/>
    <property type="evidence" value="ECO:0007669"/>
    <property type="project" value="TreeGrafter"/>
</dbReference>
<reference evidence="10" key="3">
    <citation type="submission" date="2020-05" db="UniProtKB">
        <authorList>
            <consortium name="EnsemblMetazoa"/>
        </authorList>
    </citation>
    <scope>IDENTIFICATION</scope>
    <source>
        <strain evidence="10">USDA</strain>
    </source>
</reference>
<keyword evidence="4 7" id="KW-0812">Transmembrane</keyword>
<dbReference type="Gene3D" id="1.20.1080.10">
    <property type="entry name" value="Glycerol uptake facilitator protein"/>
    <property type="match status" value="1"/>
</dbReference>
<dbReference type="Proteomes" id="UP000009046">
    <property type="component" value="Unassembled WGS sequence"/>
</dbReference>
<feature type="transmembrane region" description="Helical" evidence="8">
    <location>
        <begin position="196"/>
        <end position="213"/>
    </location>
</feature>
<name>E0VW61_PEDHC</name>
<comment type="similarity">
    <text evidence="2 7">Belongs to the MIP/aquaporin (TC 1.A.8) family.</text>
</comment>
<dbReference type="OrthoDB" id="3222at2759"/>
<evidence type="ECO:0000256" key="6">
    <source>
        <dbReference type="ARBA" id="ARBA00023136"/>
    </source>
</evidence>
<dbReference type="InterPro" id="IPR034294">
    <property type="entry name" value="Aquaporin_transptr"/>
</dbReference>
<evidence type="ECO:0000256" key="5">
    <source>
        <dbReference type="ARBA" id="ARBA00022989"/>
    </source>
</evidence>
<feature type="transmembrane region" description="Helical" evidence="8">
    <location>
        <begin position="74"/>
        <end position="99"/>
    </location>
</feature>
<dbReference type="SUPFAM" id="SSF81338">
    <property type="entry name" value="Aquaporin-like"/>
    <property type="match status" value="1"/>
</dbReference>